<reference evidence="2 3" key="1">
    <citation type="submission" date="2018-05" db="EMBL/GenBank/DDBJ databases">
        <title>Freshwater and sediment microbial communities from various areas in North America, analyzing microbe dynamics in response to fracking.</title>
        <authorList>
            <person name="Lamendella R."/>
        </authorList>
    </citation>
    <scope>NUCLEOTIDE SEQUENCE [LARGE SCALE GENOMIC DNA]</scope>
    <source>
        <strain evidence="2 3">67</strain>
    </source>
</reference>
<dbReference type="EMBL" id="QJJG01000001">
    <property type="protein sequence ID" value="PXW49401.1"/>
    <property type="molecule type" value="Genomic_DNA"/>
</dbReference>
<dbReference type="AlphaFoldDB" id="A0A318G3U5"/>
<gene>
    <name evidence="2" type="ORF">DET57_10199</name>
</gene>
<dbReference type="RefSeq" id="WP_110272127.1">
    <property type="nucleotide sequence ID" value="NZ_QJJG01000001.1"/>
</dbReference>
<accession>A0A318G3U5</accession>
<protein>
    <submittedName>
        <fullName evidence="2">Uncharacterized protein</fullName>
    </submittedName>
</protein>
<keyword evidence="1" id="KW-1133">Transmembrane helix</keyword>
<proteinExistence type="predicted"/>
<name>A0A318G3U5_KLEOX</name>
<keyword evidence="1" id="KW-0472">Membrane</keyword>
<keyword evidence="1" id="KW-0812">Transmembrane</keyword>
<feature type="transmembrane region" description="Helical" evidence="1">
    <location>
        <begin position="9"/>
        <end position="28"/>
    </location>
</feature>
<evidence type="ECO:0000256" key="1">
    <source>
        <dbReference type="SAM" id="Phobius"/>
    </source>
</evidence>
<organism evidence="2 3">
    <name type="scientific">Klebsiella oxytoca</name>
    <dbReference type="NCBI Taxonomy" id="571"/>
    <lineage>
        <taxon>Bacteria</taxon>
        <taxon>Pseudomonadati</taxon>
        <taxon>Pseudomonadota</taxon>
        <taxon>Gammaproteobacteria</taxon>
        <taxon>Enterobacterales</taxon>
        <taxon>Enterobacteriaceae</taxon>
        <taxon>Klebsiella/Raoultella group</taxon>
        <taxon>Klebsiella</taxon>
    </lineage>
</organism>
<sequence length="157" mass="17935">MYLKNSKNLIIIALIAVLIIPVLVLFYINYNDKHFRCDAEYSATSDGYFLVSKGSLVINGEHGMLMIDGRISDSQDKVSFFKLRTYFEVEKNSFSYNFNSLNVSISSKQLNNSNILGKFFSDVLIKEGVSSFFYIYSLKENYIIASGNMPLLFCLKH</sequence>
<evidence type="ECO:0000313" key="2">
    <source>
        <dbReference type="EMBL" id="PXW49401.1"/>
    </source>
</evidence>
<evidence type="ECO:0000313" key="3">
    <source>
        <dbReference type="Proteomes" id="UP000247485"/>
    </source>
</evidence>
<comment type="caution">
    <text evidence="2">The sequence shown here is derived from an EMBL/GenBank/DDBJ whole genome shotgun (WGS) entry which is preliminary data.</text>
</comment>
<dbReference type="Proteomes" id="UP000247485">
    <property type="component" value="Unassembled WGS sequence"/>
</dbReference>